<accession>A0A545TA31</accession>
<dbReference type="PANTHER" id="PTHR23534">
    <property type="entry name" value="MFS PERMEASE"/>
    <property type="match status" value="1"/>
</dbReference>
<dbReference type="Gene3D" id="1.20.1250.20">
    <property type="entry name" value="MFS general substrate transporter like domains"/>
    <property type="match status" value="1"/>
</dbReference>
<evidence type="ECO:0000259" key="5">
    <source>
        <dbReference type="PROSITE" id="PS50850"/>
    </source>
</evidence>
<feature type="transmembrane region" description="Helical" evidence="4">
    <location>
        <begin position="120"/>
        <end position="143"/>
    </location>
</feature>
<dbReference type="InterPro" id="IPR011701">
    <property type="entry name" value="MFS"/>
</dbReference>
<gene>
    <name evidence="6" type="ORF">FLL45_14500</name>
</gene>
<feature type="transmembrane region" description="Helical" evidence="4">
    <location>
        <begin position="6"/>
        <end position="23"/>
    </location>
</feature>
<dbReference type="PANTHER" id="PTHR23534:SF1">
    <property type="entry name" value="MAJOR FACILITATOR SUPERFAMILY PROTEIN"/>
    <property type="match status" value="1"/>
</dbReference>
<dbReference type="Pfam" id="PF07690">
    <property type="entry name" value="MFS_1"/>
    <property type="match status" value="1"/>
</dbReference>
<feature type="domain" description="Major facilitator superfamily (MFS) profile" evidence="5">
    <location>
        <begin position="233"/>
        <end position="420"/>
    </location>
</feature>
<dbReference type="SUPFAM" id="SSF103473">
    <property type="entry name" value="MFS general substrate transporter"/>
    <property type="match status" value="1"/>
</dbReference>
<feature type="transmembrane region" description="Helical" evidence="4">
    <location>
        <begin position="155"/>
        <end position="175"/>
    </location>
</feature>
<dbReference type="RefSeq" id="WP_142942773.1">
    <property type="nucleotide sequence ID" value="NZ_VIKR01000003.1"/>
</dbReference>
<feature type="transmembrane region" description="Helical" evidence="4">
    <location>
        <begin position="96"/>
        <end position="114"/>
    </location>
</feature>
<feature type="transmembrane region" description="Helical" evidence="4">
    <location>
        <begin position="66"/>
        <end position="84"/>
    </location>
</feature>
<protein>
    <submittedName>
        <fullName evidence="6">Multidrug effflux MFS transporter</fullName>
    </submittedName>
</protein>
<feature type="transmembrane region" description="Helical" evidence="4">
    <location>
        <begin position="30"/>
        <end position="54"/>
    </location>
</feature>
<dbReference type="Proteomes" id="UP000317839">
    <property type="component" value="Unassembled WGS sequence"/>
</dbReference>
<evidence type="ECO:0000256" key="4">
    <source>
        <dbReference type="SAM" id="Phobius"/>
    </source>
</evidence>
<dbReference type="AlphaFoldDB" id="A0A545TA31"/>
<comment type="caution">
    <text evidence="6">The sequence shown here is derived from an EMBL/GenBank/DDBJ whole genome shotgun (WGS) entry which is preliminary data.</text>
</comment>
<organism evidence="6 7">
    <name type="scientific">Aliikangiella marina</name>
    <dbReference type="NCBI Taxonomy" id="1712262"/>
    <lineage>
        <taxon>Bacteria</taxon>
        <taxon>Pseudomonadati</taxon>
        <taxon>Pseudomonadota</taxon>
        <taxon>Gammaproteobacteria</taxon>
        <taxon>Oceanospirillales</taxon>
        <taxon>Pleioneaceae</taxon>
        <taxon>Aliikangiella</taxon>
    </lineage>
</organism>
<feature type="transmembrane region" description="Helical" evidence="4">
    <location>
        <begin position="324"/>
        <end position="346"/>
    </location>
</feature>
<feature type="transmembrane region" description="Helical" evidence="4">
    <location>
        <begin position="366"/>
        <end position="383"/>
    </location>
</feature>
<sequence>MSLTFIISFVLLILMAALGRHFIQLPKNIWLLFLAQPLGMASSSMVVFAGGLLATKIAPRPELATLPLTLMILGTALAVIPASLAMKKFGRKNGTILGLLIAVIGALVAMQAALNSAFSLLIVGSILLGASLAFVAQMRFAAIESVEHSLDAPKAISVLMVGGIFAAILGPEVAVSGQNWFDSPYGYAGSFLGLAGLLLLAIIVISWIDPINPPQQHESEGARPLIKIIQQPIFIIAVLAGAIGYSVMSYVMTATPLSMHEVEGHSLHSTKWVVQSHIIAMYLPSLFSAILIRYIGIARLMILGCVTYIGVVFIALSGQHVMHYWWALILLGIGWNFLFTSGTLLLPESYQGNERFKAQAVNDFSIFIVQALGSLSAGIILFSQGWNQLIYISIPVILIMFGISIWYFVLSRKELVTKEV</sequence>
<evidence type="ECO:0000313" key="7">
    <source>
        <dbReference type="Proteomes" id="UP000317839"/>
    </source>
</evidence>
<evidence type="ECO:0000256" key="2">
    <source>
        <dbReference type="ARBA" id="ARBA00022989"/>
    </source>
</evidence>
<reference evidence="6 7" key="1">
    <citation type="submission" date="2019-06" db="EMBL/GenBank/DDBJ databases">
        <title>Draft genome of Aliikangiella marina GYP-15.</title>
        <authorList>
            <person name="Wang G."/>
        </authorList>
    </citation>
    <scope>NUCLEOTIDE SEQUENCE [LARGE SCALE GENOMIC DNA]</scope>
    <source>
        <strain evidence="6 7">GYP-15</strain>
    </source>
</reference>
<dbReference type="OrthoDB" id="8558006at2"/>
<keyword evidence="3 4" id="KW-0472">Membrane</keyword>
<feature type="transmembrane region" description="Helical" evidence="4">
    <location>
        <begin position="233"/>
        <end position="252"/>
    </location>
</feature>
<dbReference type="InterPro" id="IPR036259">
    <property type="entry name" value="MFS_trans_sf"/>
</dbReference>
<proteinExistence type="predicted"/>
<name>A0A545TA31_9GAMM</name>
<dbReference type="InterPro" id="IPR020846">
    <property type="entry name" value="MFS_dom"/>
</dbReference>
<feature type="transmembrane region" description="Helical" evidence="4">
    <location>
        <begin position="272"/>
        <end position="292"/>
    </location>
</feature>
<dbReference type="EMBL" id="VIKR01000003">
    <property type="protein sequence ID" value="TQV74065.1"/>
    <property type="molecule type" value="Genomic_DNA"/>
</dbReference>
<evidence type="ECO:0000313" key="6">
    <source>
        <dbReference type="EMBL" id="TQV74065.1"/>
    </source>
</evidence>
<feature type="transmembrane region" description="Helical" evidence="4">
    <location>
        <begin position="389"/>
        <end position="410"/>
    </location>
</feature>
<feature type="transmembrane region" description="Helical" evidence="4">
    <location>
        <begin position="299"/>
        <end position="318"/>
    </location>
</feature>
<keyword evidence="1 4" id="KW-0812">Transmembrane</keyword>
<evidence type="ECO:0000256" key="1">
    <source>
        <dbReference type="ARBA" id="ARBA00022692"/>
    </source>
</evidence>
<feature type="transmembrane region" description="Helical" evidence="4">
    <location>
        <begin position="187"/>
        <end position="208"/>
    </location>
</feature>
<evidence type="ECO:0000256" key="3">
    <source>
        <dbReference type="ARBA" id="ARBA00023136"/>
    </source>
</evidence>
<keyword evidence="2 4" id="KW-1133">Transmembrane helix</keyword>
<dbReference type="GO" id="GO:0022857">
    <property type="term" value="F:transmembrane transporter activity"/>
    <property type="evidence" value="ECO:0007669"/>
    <property type="project" value="InterPro"/>
</dbReference>
<dbReference type="PROSITE" id="PS50850">
    <property type="entry name" value="MFS"/>
    <property type="match status" value="1"/>
</dbReference>
<keyword evidence="7" id="KW-1185">Reference proteome</keyword>